<feature type="domain" description="HNH endonuclease 5" evidence="2">
    <location>
        <begin position="3"/>
        <end position="57"/>
    </location>
</feature>
<dbReference type="Pfam" id="PF14279">
    <property type="entry name" value="HNH_5"/>
    <property type="match status" value="1"/>
</dbReference>
<evidence type="ECO:0000313" key="4">
    <source>
        <dbReference type="Proteomes" id="UP001058860"/>
    </source>
</evidence>
<name>A0ABY5PB85_9ACTN</name>
<evidence type="ECO:0000256" key="1">
    <source>
        <dbReference type="SAM" id="MobiDB-lite"/>
    </source>
</evidence>
<dbReference type="GO" id="GO:0004519">
    <property type="term" value="F:endonuclease activity"/>
    <property type="evidence" value="ECO:0007669"/>
    <property type="project" value="UniProtKB-KW"/>
</dbReference>
<evidence type="ECO:0000313" key="3">
    <source>
        <dbReference type="EMBL" id="UUY01732.1"/>
    </source>
</evidence>
<sequence length="347" mass="37634">MRCTYCRQELPPDAFSPVGDHVVPASLGGGWVDWRVCRQCNERANQVADEWISKDFLTRFLRARYSVRDRYGKAPEPPVVALRLNRGGVVRATLRDSGPTFDVAAPRDVIDALNLSSPADQGPLRRVFAEALGDPDAAEHEALELAQAAQASATPPAAWSRFMAKVGLAAGREAYGDGWLDSRQATILSTDLLGDDPPQLGQRTHHPPVSPSWPYTPPDHQIWIEPHADTAVLMVSLFGQVLGGVPLGDSSAHRDPSAWSLDPHARRVHRTTYPAVWFAHAALRVLEAGGTPFVVGSDAPFMYVPDGPDGPVELGVPFERVESPAHAFGVAHGPKDRESDPGDHPQD</sequence>
<gene>
    <name evidence="3" type="ORF">LRS13_13470</name>
</gene>
<keyword evidence="3" id="KW-0540">Nuclease</keyword>
<feature type="compositionally biased region" description="Basic and acidic residues" evidence="1">
    <location>
        <begin position="333"/>
        <end position="347"/>
    </location>
</feature>
<accession>A0ABY5PB85</accession>
<proteinExistence type="predicted"/>
<keyword evidence="4" id="KW-1185">Reference proteome</keyword>
<evidence type="ECO:0000259" key="2">
    <source>
        <dbReference type="Pfam" id="PF14279"/>
    </source>
</evidence>
<dbReference type="InterPro" id="IPR029471">
    <property type="entry name" value="HNH_5"/>
</dbReference>
<feature type="region of interest" description="Disordered" evidence="1">
    <location>
        <begin position="325"/>
        <end position="347"/>
    </location>
</feature>
<keyword evidence="3" id="KW-0378">Hydrolase</keyword>
<reference evidence="4" key="1">
    <citation type="submission" date="2021-11" db="EMBL/GenBank/DDBJ databases">
        <title>Cultivation dependent microbiological survey of springs from the worlds oldest radium mine currently devoted to the extraction of radon-saturated water.</title>
        <authorList>
            <person name="Kapinusova G."/>
            <person name="Smrhova T."/>
            <person name="Strejcek M."/>
            <person name="Suman J."/>
            <person name="Jani K."/>
            <person name="Pajer P."/>
            <person name="Uhlik O."/>
        </authorList>
    </citation>
    <scope>NUCLEOTIDE SEQUENCE [LARGE SCALE GENOMIC DNA]</scope>
    <source>
        <strain evidence="4">J379</strain>
    </source>
</reference>
<dbReference type="RefSeq" id="WP_353862281.1">
    <property type="nucleotide sequence ID" value="NZ_CP088295.1"/>
</dbReference>
<protein>
    <submittedName>
        <fullName evidence="3">HNH endonuclease</fullName>
    </submittedName>
</protein>
<dbReference type="Proteomes" id="UP001058860">
    <property type="component" value="Chromosome"/>
</dbReference>
<organism evidence="3 4">
    <name type="scientific">Svornostia abyssi</name>
    <dbReference type="NCBI Taxonomy" id="2898438"/>
    <lineage>
        <taxon>Bacteria</taxon>
        <taxon>Bacillati</taxon>
        <taxon>Actinomycetota</taxon>
        <taxon>Thermoleophilia</taxon>
        <taxon>Solirubrobacterales</taxon>
        <taxon>Baekduiaceae</taxon>
        <taxon>Svornostia</taxon>
    </lineage>
</organism>
<keyword evidence="3" id="KW-0255">Endonuclease</keyword>
<dbReference type="EMBL" id="CP088295">
    <property type="protein sequence ID" value="UUY01732.1"/>
    <property type="molecule type" value="Genomic_DNA"/>
</dbReference>